<feature type="transmembrane region" description="Helical" evidence="1">
    <location>
        <begin position="219"/>
        <end position="241"/>
    </location>
</feature>
<keyword evidence="1" id="KW-1133">Transmembrane helix</keyword>
<dbReference type="STRING" id="1328759.A0A5C2ST93"/>
<name>A0A5C2ST93_9APHY</name>
<keyword evidence="1" id="KW-0812">Transmembrane</keyword>
<evidence type="ECO:0000313" key="2">
    <source>
        <dbReference type="EMBL" id="RPD66860.1"/>
    </source>
</evidence>
<sequence>MDSLKALVQDVNPGVVLALYLSLTPDIMQRAQAIPGSGVFCLEWPRFLVSLLTRKNAPPAHDWPSTVINVKTGYARTNRSATIEHLLQSHASKPTSRGLTLTFLYTSQPPGVPLTGGDLVGWSAPAIMLVQVVGASMFEWVGASQSVSRLVRAGLQLSVLSGITLAFQRKQELSSARPVKQREVVCVTSGNGSSDAIVVVTEPGGVKLEDIAAARTGRLGIVASVLVTLLLMAWAVLLLTFTTLSAVDAWCVLGVCALGTAHATYLARTWRGAVGLGFKCAEQKTVVHADKVMTALMAAEEVEDGVGLALLPVFFPGPLRPKEEEWWEARKGAAKSV</sequence>
<proteinExistence type="predicted"/>
<accession>A0A5C2ST93</accession>
<keyword evidence="1" id="KW-0472">Membrane</keyword>
<dbReference type="AlphaFoldDB" id="A0A5C2ST93"/>
<protein>
    <submittedName>
        <fullName evidence="2">Uncharacterized protein</fullName>
    </submittedName>
</protein>
<keyword evidence="3" id="KW-1185">Reference proteome</keyword>
<evidence type="ECO:0000313" key="3">
    <source>
        <dbReference type="Proteomes" id="UP000313359"/>
    </source>
</evidence>
<dbReference type="EMBL" id="ML122250">
    <property type="protein sequence ID" value="RPD66860.1"/>
    <property type="molecule type" value="Genomic_DNA"/>
</dbReference>
<gene>
    <name evidence="2" type="ORF">L227DRAFT_569075</name>
</gene>
<dbReference type="OrthoDB" id="1937642at2759"/>
<feature type="transmembrane region" description="Helical" evidence="1">
    <location>
        <begin position="247"/>
        <end position="267"/>
    </location>
</feature>
<organism evidence="2 3">
    <name type="scientific">Lentinus tigrinus ALCF2SS1-6</name>
    <dbReference type="NCBI Taxonomy" id="1328759"/>
    <lineage>
        <taxon>Eukaryota</taxon>
        <taxon>Fungi</taxon>
        <taxon>Dikarya</taxon>
        <taxon>Basidiomycota</taxon>
        <taxon>Agaricomycotina</taxon>
        <taxon>Agaricomycetes</taxon>
        <taxon>Polyporales</taxon>
        <taxon>Polyporaceae</taxon>
        <taxon>Lentinus</taxon>
    </lineage>
</organism>
<dbReference type="Proteomes" id="UP000313359">
    <property type="component" value="Unassembled WGS sequence"/>
</dbReference>
<reference evidence="2" key="1">
    <citation type="journal article" date="2018" name="Genome Biol. Evol.">
        <title>Genomics and development of Lentinus tigrinus, a white-rot wood-decaying mushroom with dimorphic fruiting bodies.</title>
        <authorList>
            <person name="Wu B."/>
            <person name="Xu Z."/>
            <person name="Knudson A."/>
            <person name="Carlson A."/>
            <person name="Chen N."/>
            <person name="Kovaka S."/>
            <person name="LaButti K."/>
            <person name="Lipzen A."/>
            <person name="Pennachio C."/>
            <person name="Riley R."/>
            <person name="Schakwitz W."/>
            <person name="Umezawa K."/>
            <person name="Ohm R.A."/>
            <person name="Grigoriev I.V."/>
            <person name="Nagy L.G."/>
            <person name="Gibbons J."/>
            <person name="Hibbett D."/>
        </authorList>
    </citation>
    <scope>NUCLEOTIDE SEQUENCE [LARGE SCALE GENOMIC DNA]</scope>
    <source>
        <strain evidence="2">ALCF2SS1-6</strain>
    </source>
</reference>
<evidence type="ECO:0000256" key="1">
    <source>
        <dbReference type="SAM" id="Phobius"/>
    </source>
</evidence>